<dbReference type="InParanoid" id="S2JXP1"/>
<protein>
    <recommendedName>
        <fullName evidence="3">F-box domain-containing protein</fullName>
    </recommendedName>
</protein>
<dbReference type="InterPro" id="IPR032675">
    <property type="entry name" value="LRR_dom_sf"/>
</dbReference>
<dbReference type="VEuPathDB" id="FungiDB:HMPREF1544_05644"/>
<dbReference type="Gene3D" id="3.80.10.10">
    <property type="entry name" value="Ribonuclease Inhibitor"/>
    <property type="match status" value="1"/>
</dbReference>
<organism evidence="1 2">
    <name type="scientific">Mucor circinelloides f. circinelloides (strain 1006PhL)</name>
    <name type="common">Mucormycosis agent</name>
    <name type="synonym">Calyptromyces circinelloides</name>
    <dbReference type="NCBI Taxonomy" id="1220926"/>
    <lineage>
        <taxon>Eukaryota</taxon>
        <taxon>Fungi</taxon>
        <taxon>Fungi incertae sedis</taxon>
        <taxon>Mucoromycota</taxon>
        <taxon>Mucoromycotina</taxon>
        <taxon>Mucoromycetes</taxon>
        <taxon>Mucorales</taxon>
        <taxon>Mucorineae</taxon>
        <taxon>Mucoraceae</taxon>
        <taxon>Mucor</taxon>
    </lineage>
</organism>
<dbReference type="EMBL" id="KE123966">
    <property type="protein sequence ID" value="EPB87553.1"/>
    <property type="molecule type" value="Genomic_DNA"/>
</dbReference>
<dbReference type="OrthoDB" id="2253872at2759"/>
<dbReference type="Proteomes" id="UP000014254">
    <property type="component" value="Unassembled WGS sequence"/>
</dbReference>
<proteinExistence type="predicted"/>
<evidence type="ECO:0008006" key="3">
    <source>
        <dbReference type="Google" id="ProtNLM"/>
    </source>
</evidence>
<keyword evidence="2" id="KW-1185">Reference proteome</keyword>
<accession>S2JXP1</accession>
<sequence length="427" mass="49371">MLYSQLDQFVKLETLHLEKASDLDTLDSLIDSCPVLRILDLKLYKAPSLSHLGFDVGEESEEEEEAFDYSKLKPQLNIHTAKFALHSFLPKHVEYILHKFPKLKSLDLVPFLPPYILAPTCSPVVLSNGVMLSFLLALHKIHHVNIPFKFEVNDALDAIAKFLVVTNFDGTVEACYHLVVNTKLRLDNPLISYGSKHLKRAIHLQYYKGLTQENQPLRGPTIMPHLTLVEVVGSYIKQLVINGMSNQFVNGIVNAYYLIDYTLTRCPFLKHMGFVQCDLSYYPLEILPTPHIFMESLRFDDCQLHCPSLIKFSLVMPRLKRLVMKDCQFSSYLTKRQSNGSTRRSITLHFPFTNFELFRFKNIRQYRSLSKIYLKLTTDAKTTHTMYIRDQKEPITMTKKAFYAPKTESDSLHIELSCKSMKEFKMN</sequence>
<reference evidence="2" key="1">
    <citation type="submission" date="2013-05" db="EMBL/GenBank/DDBJ databases">
        <title>The Genome sequence of Mucor circinelloides f. circinelloides 1006PhL.</title>
        <authorList>
            <consortium name="The Broad Institute Genomics Platform"/>
            <person name="Cuomo C."/>
            <person name="Earl A."/>
            <person name="Findley K."/>
            <person name="Lee S.C."/>
            <person name="Walker B."/>
            <person name="Young S."/>
            <person name="Zeng Q."/>
            <person name="Gargeya S."/>
            <person name="Fitzgerald M."/>
            <person name="Haas B."/>
            <person name="Abouelleil A."/>
            <person name="Allen A.W."/>
            <person name="Alvarado L."/>
            <person name="Arachchi H.M."/>
            <person name="Berlin A.M."/>
            <person name="Chapman S.B."/>
            <person name="Gainer-Dewar J."/>
            <person name="Goldberg J."/>
            <person name="Griggs A."/>
            <person name="Gujja S."/>
            <person name="Hansen M."/>
            <person name="Howarth C."/>
            <person name="Imamovic A."/>
            <person name="Ireland A."/>
            <person name="Larimer J."/>
            <person name="McCowan C."/>
            <person name="Murphy C."/>
            <person name="Pearson M."/>
            <person name="Poon T.W."/>
            <person name="Priest M."/>
            <person name="Roberts A."/>
            <person name="Saif S."/>
            <person name="Shea T."/>
            <person name="Sisk P."/>
            <person name="Sykes S."/>
            <person name="Wortman J."/>
            <person name="Nusbaum C."/>
            <person name="Birren B."/>
        </authorList>
    </citation>
    <scope>NUCLEOTIDE SEQUENCE [LARGE SCALE GENOMIC DNA]</scope>
    <source>
        <strain evidence="2">1006PhL</strain>
    </source>
</reference>
<evidence type="ECO:0000313" key="2">
    <source>
        <dbReference type="Proteomes" id="UP000014254"/>
    </source>
</evidence>
<dbReference type="SUPFAM" id="SSF52047">
    <property type="entry name" value="RNI-like"/>
    <property type="match status" value="1"/>
</dbReference>
<name>S2JXP1_MUCC1</name>
<dbReference type="OMA" id="KNIRQYR"/>
<evidence type="ECO:0000313" key="1">
    <source>
        <dbReference type="EMBL" id="EPB87553.1"/>
    </source>
</evidence>
<dbReference type="AlphaFoldDB" id="S2JXP1"/>
<gene>
    <name evidence="1" type="ORF">HMPREF1544_05644</name>
</gene>